<name>A0A177F578_9EURO</name>
<evidence type="ECO:0000256" key="1">
    <source>
        <dbReference type="SAM" id="MobiDB-lite"/>
    </source>
</evidence>
<dbReference type="Proteomes" id="UP000077002">
    <property type="component" value="Unassembled WGS sequence"/>
</dbReference>
<protein>
    <submittedName>
        <fullName evidence="2">Uncharacterized protein</fullName>
    </submittedName>
</protein>
<dbReference type="Pfam" id="PF08208">
    <property type="entry name" value="RNA_polI_A34"/>
    <property type="match status" value="1"/>
</dbReference>
<dbReference type="AlphaFoldDB" id="A0A177F578"/>
<dbReference type="InterPro" id="IPR053263">
    <property type="entry name" value="Euk_RPA34_RNAP_subunit"/>
</dbReference>
<dbReference type="PANTHER" id="PTHR28155">
    <property type="entry name" value="ACR243WP"/>
    <property type="match status" value="1"/>
</dbReference>
<gene>
    <name evidence="2" type="ORF">AYO21_06986</name>
</gene>
<dbReference type="Gene3D" id="6.20.250.70">
    <property type="match status" value="1"/>
</dbReference>
<dbReference type="PANTHER" id="PTHR28155:SF1">
    <property type="entry name" value="DNA-DIRECTED RNA POLYMERASE I SUBUNIT RPA34.5-DOMAIN-CONTAINING PROTEIN"/>
    <property type="match status" value="1"/>
</dbReference>
<dbReference type="InterPro" id="IPR013240">
    <property type="entry name" value="DNA-dir_RNA_pol1_su_RPA34"/>
</dbReference>
<feature type="compositionally biased region" description="Polar residues" evidence="1">
    <location>
        <begin position="37"/>
        <end position="56"/>
    </location>
</feature>
<proteinExistence type="predicted"/>
<dbReference type="OrthoDB" id="76224at2759"/>
<sequence length="377" mass="41191">MGKTSPVARESALSEARIIDSSDEAEGRPASKRKTPNSKSRSSQSKTLNGTNASSSKHSREVLTSNASSSTTASDNETDEGEEESGDEERERVEDEDEEGDSDKESASSSSSSPSRKRPSPGPPETPSNKRIKSTTKHKVSIPPKPFKPPKGYEPLTWSASDYASDMDLFDDLSNKQIWHISVPSSVSIDSIKELDIEAVLRGQPILSRNGVDYGMNPLPPKDEVILLPRGSGGKYKLCSGKIERSFHMREVDTTKFQSQPKAGTPVVFTATQTGAPKQIRKQPEGLKMRYVPYGAFPSHAHEPEDVEMRDTLQIPPDVDHQAPSSPAQSRKARQKQANGEAGNEKSPEKKLRGADTPASSEKKKKKKRKLVDGQVL</sequence>
<feature type="compositionally biased region" description="Acidic residues" evidence="1">
    <location>
        <begin position="76"/>
        <end position="102"/>
    </location>
</feature>
<feature type="compositionally biased region" description="Basic and acidic residues" evidence="1">
    <location>
        <begin position="343"/>
        <end position="354"/>
    </location>
</feature>
<evidence type="ECO:0000313" key="3">
    <source>
        <dbReference type="Proteomes" id="UP000077002"/>
    </source>
</evidence>
<accession>A0A177F578</accession>
<reference evidence="2 3" key="1">
    <citation type="submission" date="2016-03" db="EMBL/GenBank/DDBJ databases">
        <title>Draft genome sequence of the Fonsecaea monophora CBS 269.37.</title>
        <authorList>
            <person name="Bombassaro A."/>
            <person name="Vinicius W.A."/>
            <person name="De Hoog S."/>
            <person name="Sun J."/>
            <person name="Souza E.M."/>
            <person name="Raittz R.T."/>
            <person name="Costa F."/>
            <person name="Leao A.C."/>
            <person name="Tadra-Sfeir M.Z."/>
            <person name="Baura V."/>
            <person name="Balsanelli E."/>
            <person name="Pedrosa F.O."/>
            <person name="Moreno L.F."/>
            <person name="Steffens M.B."/>
            <person name="Xi L."/>
            <person name="Bocca A.L."/>
            <person name="Felipe M.S."/>
            <person name="Teixeira M."/>
            <person name="Telles Filho F.Q."/>
            <person name="Azevedo C.M."/>
            <person name="Gomes R."/>
            <person name="Vicente V.A."/>
        </authorList>
    </citation>
    <scope>NUCLEOTIDE SEQUENCE [LARGE SCALE GENOMIC DNA]</scope>
    <source>
        <strain evidence="2 3">CBS 269.37</strain>
    </source>
</reference>
<evidence type="ECO:0000313" key="2">
    <source>
        <dbReference type="EMBL" id="OAG38791.1"/>
    </source>
</evidence>
<comment type="caution">
    <text evidence="2">The sequence shown here is derived from an EMBL/GenBank/DDBJ whole genome shotgun (WGS) entry which is preliminary data.</text>
</comment>
<feature type="compositionally biased region" description="Basic residues" evidence="1">
    <location>
        <begin position="130"/>
        <end position="140"/>
    </location>
</feature>
<feature type="region of interest" description="Disordered" evidence="1">
    <location>
        <begin position="315"/>
        <end position="377"/>
    </location>
</feature>
<dbReference type="GO" id="GO:0006360">
    <property type="term" value="P:transcription by RNA polymerase I"/>
    <property type="evidence" value="ECO:0007669"/>
    <property type="project" value="InterPro"/>
</dbReference>
<feature type="region of interest" description="Disordered" evidence="1">
    <location>
        <begin position="1"/>
        <end position="153"/>
    </location>
</feature>
<dbReference type="RefSeq" id="XP_022510743.1">
    <property type="nucleotide sequence ID" value="XM_022656944.1"/>
</dbReference>
<dbReference type="EMBL" id="LVKK01000051">
    <property type="protein sequence ID" value="OAG38791.1"/>
    <property type="molecule type" value="Genomic_DNA"/>
</dbReference>
<feature type="compositionally biased region" description="Low complexity" evidence="1">
    <location>
        <begin position="64"/>
        <end position="75"/>
    </location>
</feature>
<feature type="compositionally biased region" description="Basic and acidic residues" evidence="1">
    <location>
        <begin position="17"/>
        <end position="29"/>
    </location>
</feature>
<organism evidence="2 3">
    <name type="scientific">Fonsecaea monophora</name>
    <dbReference type="NCBI Taxonomy" id="254056"/>
    <lineage>
        <taxon>Eukaryota</taxon>
        <taxon>Fungi</taxon>
        <taxon>Dikarya</taxon>
        <taxon>Ascomycota</taxon>
        <taxon>Pezizomycotina</taxon>
        <taxon>Eurotiomycetes</taxon>
        <taxon>Chaetothyriomycetidae</taxon>
        <taxon>Chaetothyriales</taxon>
        <taxon>Herpotrichiellaceae</taxon>
        <taxon>Fonsecaea</taxon>
    </lineage>
</organism>
<keyword evidence="3" id="KW-1185">Reference proteome</keyword>
<dbReference type="GeneID" id="34602143"/>